<sequence length="44" mass="5164">MAKDANTIKEQPDEKSKDVYKKMLGKSEKKLLNFVFLKTFILMN</sequence>
<name>A0ABM9N964_9RICK</name>
<evidence type="ECO:0000313" key="1">
    <source>
        <dbReference type="EMBL" id="CAK8163443.1"/>
    </source>
</evidence>
<comment type="caution">
    <text evidence="1">The sequence shown here is derived from an EMBL/GenBank/DDBJ whole genome shotgun (WGS) entry which is preliminary data.</text>
</comment>
<dbReference type="RefSeq" id="WP_338364655.1">
    <property type="nucleotide sequence ID" value="NZ_CAWVOK010000031.1"/>
</dbReference>
<evidence type="ECO:0000313" key="2">
    <source>
        <dbReference type="Proteomes" id="UP001314181"/>
    </source>
</evidence>
<keyword evidence="2" id="KW-1185">Reference proteome</keyword>
<protein>
    <submittedName>
        <fullName evidence="1">Uncharacterized protein</fullName>
    </submittedName>
</protein>
<proteinExistence type="predicted"/>
<organism evidence="1 2">
    <name type="scientific">Candidatus Xenohaliotis californiensis</name>
    <dbReference type="NCBI Taxonomy" id="84677"/>
    <lineage>
        <taxon>Bacteria</taxon>
        <taxon>Pseudomonadati</taxon>
        <taxon>Pseudomonadota</taxon>
        <taxon>Alphaproteobacteria</taxon>
        <taxon>Rickettsiales</taxon>
        <taxon>Anaplasmataceae</taxon>
        <taxon>Candidatus Xenohaliotis</taxon>
    </lineage>
</organism>
<gene>
    <name evidence="1" type="ORF">CAXC1_50002</name>
</gene>
<dbReference type="EMBL" id="CAWVOK010000031">
    <property type="protein sequence ID" value="CAK8163443.1"/>
    <property type="molecule type" value="Genomic_DNA"/>
</dbReference>
<dbReference type="Proteomes" id="UP001314181">
    <property type="component" value="Unassembled WGS sequence"/>
</dbReference>
<reference evidence="1 2" key="1">
    <citation type="submission" date="2024-01" db="EMBL/GenBank/DDBJ databases">
        <authorList>
            <person name="Kunselman E."/>
        </authorList>
    </citation>
    <scope>NUCLEOTIDE SEQUENCE [LARGE SCALE GENOMIC DNA]</scope>
    <source>
        <strain evidence="1">2 abalone samples</strain>
    </source>
</reference>
<accession>A0ABM9N964</accession>